<keyword evidence="3" id="KW-1185">Reference proteome</keyword>
<keyword evidence="2" id="KW-0378">Hydrolase</keyword>
<dbReference type="PANTHER" id="PTHR10885:SF0">
    <property type="entry name" value="ISOPENTENYL-DIPHOSPHATE DELTA-ISOMERASE"/>
    <property type="match status" value="1"/>
</dbReference>
<evidence type="ECO:0000313" key="3">
    <source>
        <dbReference type="Proteomes" id="UP000030147"/>
    </source>
</evidence>
<proteinExistence type="predicted"/>
<protein>
    <submittedName>
        <fullName evidence="2">NUDIX hydrolase</fullName>
    </submittedName>
</protein>
<dbReference type="eggNOG" id="COG1443">
    <property type="taxonomic scope" value="Bacteria"/>
</dbReference>
<dbReference type="Proteomes" id="UP000030147">
    <property type="component" value="Unassembled WGS sequence"/>
</dbReference>
<comment type="caution">
    <text evidence="2">The sequence shown here is derived from an EMBL/GenBank/DDBJ whole genome shotgun (WGS) entry which is preliminary data.</text>
</comment>
<feature type="domain" description="Nudix hydrolase" evidence="1">
    <location>
        <begin position="29"/>
        <end position="175"/>
    </location>
</feature>
<dbReference type="CDD" id="cd04692">
    <property type="entry name" value="NUDIX_Hydrolase"/>
    <property type="match status" value="1"/>
</dbReference>
<dbReference type="GO" id="GO:0016787">
    <property type="term" value="F:hydrolase activity"/>
    <property type="evidence" value="ECO:0007669"/>
    <property type="project" value="UniProtKB-KW"/>
</dbReference>
<reference evidence="2 3" key="1">
    <citation type="journal article" date="2015" name="Stand. Genomic Sci.">
        <title>High quality draft genome sequence of the moderately halophilic bacterium Pontibacillus yanchengensis Y32(T) and comparison among Pontibacillus genomes.</title>
        <authorList>
            <person name="Huang J."/>
            <person name="Qiao Z.X."/>
            <person name="Tang J.W."/>
            <person name="Wang G."/>
        </authorList>
    </citation>
    <scope>NUCLEOTIDE SEQUENCE [LARGE SCALE GENOMIC DNA]</scope>
    <source>
        <strain evidence="2 3">Y32</strain>
    </source>
</reference>
<dbReference type="AlphaFoldDB" id="A0A0A2T8U2"/>
<dbReference type="STRING" id="1385514.N782_14735"/>
<dbReference type="PANTHER" id="PTHR10885">
    <property type="entry name" value="ISOPENTENYL-DIPHOSPHATE DELTA-ISOMERASE"/>
    <property type="match status" value="1"/>
</dbReference>
<dbReference type="InterPro" id="IPR000086">
    <property type="entry name" value="NUDIX_hydrolase_dom"/>
</dbReference>
<dbReference type="Gene3D" id="3.90.79.10">
    <property type="entry name" value="Nucleoside Triphosphate Pyrophosphohydrolase"/>
    <property type="match status" value="1"/>
</dbReference>
<sequence length="211" mass="24613">MNMETLKVFNEHRQETGVASREEVHQKGLWHETFQCWFVSIENGKPYVYLQKRSATKQDFPNLFDITAAGHLLSHETLQDGVREVEEELGLYVSFDELYSGGIKIDPVTLGNFVDREFAHVFIYNCKKDLHDFTLQQEEVSGMIKVELSEFNQLWEEKLDQVRITGFVVDEEGKAEELDEWVGTDAFVPHSKEYYQEIVQDMYDCLEDNGK</sequence>
<organism evidence="2 3">
    <name type="scientific">Pontibacillus yanchengensis Y32</name>
    <dbReference type="NCBI Taxonomy" id="1385514"/>
    <lineage>
        <taxon>Bacteria</taxon>
        <taxon>Bacillati</taxon>
        <taxon>Bacillota</taxon>
        <taxon>Bacilli</taxon>
        <taxon>Bacillales</taxon>
        <taxon>Bacillaceae</taxon>
        <taxon>Pontibacillus</taxon>
    </lineage>
</organism>
<dbReference type="EMBL" id="AVBF01000042">
    <property type="protein sequence ID" value="KGP71949.1"/>
    <property type="molecule type" value="Genomic_DNA"/>
</dbReference>
<dbReference type="SUPFAM" id="SSF55811">
    <property type="entry name" value="Nudix"/>
    <property type="match status" value="1"/>
</dbReference>
<dbReference type="InterPro" id="IPR015797">
    <property type="entry name" value="NUDIX_hydrolase-like_dom_sf"/>
</dbReference>
<dbReference type="OrthoDB" id="9780586at2"/>
<evidence type="ECO:0000313" key="2">
    <source>
        <dbReference type="EMBL" id="KGP71949.1"/>
    </source>
</evidence>
<name>A0A0A2T8U2_9BACI</name>
<gene>
    <name evidence="2" type="ORF">N782_14735</name>
</gene>
<dbReference type="Pfam" id="PF00293">
    <property type="entry name" value="NUDIX"/>
    <property type="match status" value="1"/>
</dbReference>
<accession>A0A0A2T8U2</accession>
<evidence type="ECO:0000259" key="1">
    <source>
        <dbReference type="PROSITE" id="PS51462"/>
    </source>
</evidence>
<dbReference type="PROSITE" id="PS51462">
    <property type="entry name" value="NUDIX"/>
    <property type="match status" value="1"/>
</dbReference>